<dbReference type="Proteomes" id="UP000664521">
    <property type="component" value="Unassembled WGS sequence"/>
</dbReference>
<name>A0A8H3FQX6_9LECA</name>
<reference evidence="1" key="1">
    <citation type="submission" date="2021-03" db="EMBL/GenBank/DDBJ databases">
        <authorList>
            <person name="Tagirdzhanova G."/>
        </authorList>
    </citation>
    <scope>NUCLEOTIDE SEQUENCE</scope>
</reference>
<dbReference type="OrthoDB" id="5337308at2759"/>
<gene>
    <name evidence="1" type="ORF">HETSPECPRED_006676</name>
</gene>
<dbReference type="EMBL" id="CAJPDS010000045">
    <property type="protein sequence ID" value="CAF9927764.1"/>
    <property type="molecule type" value="Genomic_DNA"/>
</dbReference>
<accession>A0A8H3FQX6</accession>
<sequence>MFGVCVIVDIMVIPSRLYVDAEAKGRILFALLQQRLDTPAAHDIETAGVELNYRLQFWSGWPGLGEEQDSIFRNEFLELEGGGWTNVNVTSRTHWVYSRGTILSHLTKECHMKYSFAELGIISNIHTSVEDESNMKVDDYSMTG</sequence>
<dbReference type="AlphaFoldDB" id="A0A8H3FQX6"/>
<evidence type="ECO:0000313" key="1">
    <source>
        <dbReference type="EMBL" id="CAF9927764.1"/>
    </source>
</evidence>
<keyword evidence="2" id="KW-1185">Reference proteome</keyword>
<protein>
    <submittedName>
        <fullName evidence="1">Uncharacterized protein</fullName>
    </submittedName>
</protein>
<evidence type="ECO:0000313" key="2">
    <source>
        <dbReference type="Proteomes" id="UP000664521"/>
    </source>
</evidence>
<organism evidence="1 2">
    <name type="scientific">Heterodermia speciosa</name>
    <dbReference type="NCBI Taxonomy" id="116794"/>
    <lineage>
        <taxon>Eukaryota</taxon>
        <taxon>Fungi</taxon>
        <taxon>Dikarya</taxon>
        <taxon>Ascomycota</taxon>
        <taxon>Pezizomycotina</taxon>
        <taxon>Lecanoromycetes</taxon>
        <taxon>OSLEUM clade</taxon>
        <taxon>Lecanoromycetidae</taxon>
        <taxon>Caliciales</taxon>
        <taxon>Physciaceae</taxon>
        <taxon>Heterodermia</taxon>
    </lineage>
</organism>
<comment type="caution">
    <text evidence="1">The sequence shown here is derived from an EMBL/GenBank/DDBJ whole genome shotgun (WGS) entry which is preliminary data.</text>
</comment>
<proteinExistence type="predicted"/>